<keyword evidence="1" id="KW-0812">Transmembrane</keyword>
<dbReference type="RefSeq" id="WP_209357583.1">
    <property type="nucleotide sequence ID" value="NZ_CP060010.1"/>
</dbReference>
<dbReference type="Proteomes" id="UP000665026">
    <property type="component" value="Chromosome"/>
</dbReference>
<evidence type="ECO:0000313" key="2">
    <source>
        <dbReference type="EMBL" id="QTN36887.1"/>
    </source>
</evidence>
<proteinExistence type="predicted"/>
<dbReference type="PANTHER" id="PTHR38095:SF1">
    <property type="entry name" value="ANAEROBIC DIMETHYL SULFOXIDE REDUCTASE CHAIN YNFH"/>
    <property type="match status" value="1"/>
</dbReference>
<dbReference type="GO" id="GO:0005886">
    <property type="term" value="C:plasma membrane"/>
    <property type="evidence" value="ECO:0007669"/>
    <property type="project" value="TreeGrafter"/>
</dbReference>
<feature type="transmembrane region" description="Helical" evidence="1">
    <location>
        <begin position="138"/>
        <end position="155"/>
    </location>
</feature>
<dbReference type="KEGG" id="cact:HZ995_05045"/>
<gene>
    <name evidence="2" type="ORF">HZ995_05045</name>
</gene>
<feature type="transmembrane region" description="Helical" evidence="1">
    <location>
        <begin position="234"/>
        <end position="262"/>
    </location>
</feature>
<feature type="transmembrane region" description="Helical" evidence="1">
    <location>
        <begin position="32"/>
        <end position="59"/>
    </location>
</feature>
<reference evidence="2" key="1">
    <citation type="submission" date="2020-07" db="EMBL/GenBank/DDBJ databases">
        <title>Genome sequences of bacteria associated with the marine, planktonic diatom Thalassiosira profunda strain ECT2AJA-044.</title>
        <authorList>
            <person name="Gargas C.B."/>
            <person name="Roberts W.R."/>
            <person name="Alverson A.J."/>
        </authorList>
    </citation>
    <scope>NUCLEOTIDE SEQUENCE</scope>
    <source>
        <strain evidence="2">ECT2AJA-044</strain>
    </source>
</reference>
<evidence type="ECO:0000313" key="3">
    <source>
        <dbReference type="Proteomes" id="UP000665026"/>
    </source>
</evidence>
<dbReference type="PANTHER" id="PTHR38095">
    <property type="entry name" value="ANAEROBIC DIMETHYL SULFOXIDE REDUCTASE CHAIN YNFH"/>
    <property type="match status" value="1"/>
</dbReference>
<sequence>MHPAPSVIIFTTLSGIGFGMLAWLGIDATPPQGWVAFAFFFIAYALAVGGLISSTFHLGHPERALKAFTQWRTSWLSREGVCAVAGLCVMGLYAAALIFLGTHVPILGWIGAALSLLTVFTTSMIYGQLATIPRWNTPLTSVLYLAYALTGGALLTGRVSVAITLLLVTTAVQIMWWLRGDKAFADRGSSLETATGLGNLGSVRSVAHPHTSPNYLMKEFIHVVGRKHAQKLRIISLILMAGLPILLLSIHVGHIFALLAVLSHVAGVATSRWLFFAEAEHTVGLYYGMR</sequence>
<organism evidence="2 3">
    <name type="scientific">Cognatishimia activa</name>
    <dbReference type="NCBI Taxonomy" id="1715691"/>
    <lineage>
        <taxon>Bacteria</taxon>
        <taxon>Pseudomonadati</taxon>
        <taxon>Pseudomonadota</taxon>
        <taxon>Alphaproteobacteria</taxon>
        <taxon>Rhodobacterales</taxon>
        <taxon>Paracoccaceae</taxon>
        <taxon>Cognatishimia</taxon>
    </lineage>
</organism>
<name>A0A975ER77_9RHOB</name>
<keyword evidence="1" id="KW-1133">Transmembrane helix</keyword>
<dbReference type="AlphaFoldDB" id="A0A975ER77"/>
<dbReference type="Pfam" id="PF04976">
    <property type="entry name" value="DmsC"/>
    <property type="match status" value="1"/>
</dbReference>
<dbReference type="EMBL" id="CP060010">
    <property type="protein sequence ID" value="QTN36887.1"/>
    <property type="molecule type" value="Genomic_DNA"/>
</dbReference>
<feature type="transmembrane region" description="Helical" evidence="1">
    <location>
        <begin position="7"/>
        <end position="26"/>
    </location>
</feature>
<dbReference type="GO" id="GO:0019645">
    <property type="term" value="P:anaerobic electron transport chain"/>
    <property type="evidence" value="ECO:0007669"/>
    <property type="project" value="InterPro"/>
</dbReference>
<keyword evidence="1" id="KW-0472">Membrane</keyword>
<feature type="transmembrane region" description="Helical" evidence="1">
    <location>
        <begin position="80"/>
        <end position="100"/>
    </location>
</feature>
<accession>A0A975ER77</accession>
<dbReference type="InterPro" id="IPR007059">
    <property type="entry name" value="DmsC"/>
</dbReference>
<feature type="transmembrane region" description="Helical" evidence="1">
    <location>
        <begin position="161"/>
        <end position="178"/>
    </location>
</feature>
<protein>
    <submittedName>
        <fullName evidence="2">Dimethyl sulfoxide reductase anchor subunit</fullName>
    </submittedName>
</protein>
<feature type="transmembrane region" description="Helical" evidence="1">
    <location>
        <begin position="106"/>
        <end position="126"/>
    </location>
</feature>
<evidence type="ECO:0000256" key="1">
    <source>
        <dbReference type="SAM" id="Phobius"/>
    </source>
</evidence>
<dbReference type="GO" id="GO:0009389">
    <property type="term" value="F:dimethyl sulfoxide reductase activity"/>
    <property type="evidence" value="ECO:0007669"/>
    <property type="project" value="TreeGrafter"/>
</dbReference>
<dbReference type="GO" id="GO:0009390">
    <property type="term" value="C:dimethyl sulfoxide reductase complex"/>
    <property type="evidence" value="ECO:0007669"/>
    <property type="project" value="TreeGrafter"/>
</dbReference>